<gene>
    <name evidence="2" type="ORF">GM160_01660</name>
</gene>
<evidence type="ECO:0000313" key="3">
    <source>
        <dbReference type="Proteomes" id="UP000427716"/>
    </source>
</evidence>
<dbReference type="RefSeq" id="WP_156227645.1">
    <property type="nucleotide sequence ID" value="NZ_CP046415.1"/>
</dbReference>
<feature type="domain" description="Transposase IS200-like" evidence="1">
    <location>
        <begin position="9"/>
        <end position="124"/>
    </location>
</feature>
<dbReference type="InterPro" id="IPR002686">
    <property type="entry name" value="Transposase_17"/>
</dbReference>
<dbReference type="SUPFAM" id="SSF143422">
    <property type="entry name" value="Transposase IS200-like"/>
    <property type="match status" value="1"/>
</dbReference>
<dbReference type="PANTHER" id="PTHR34322">
    <property type="entry name" value="TRANSPOSASE, Y1_TNP DOMAIN-CONTAINING"/>
    <property type="match status" value="1"/>
</dbReference>
<dbReference type="InterPro" id="IPR036515">
    <property type="entry name" value="Transposase_17_sf"/>
</dbReference>
<organism evidence="2 3">
    <name type="scientific">Guyparkeria halophila</name>
    <dbReference type="NCBI Taxonomy" id="47960"/>
    <lineage>
        <taxon>Bacteria</taxon>
        <taxon>Pseudomonadati</taxon>
        <taxon>Pseudomonadota</taxon>
        <taxon>Gammaproteobacteria</taxon>
        <taxon>Chromatiales</taxon>
        <taxon>Thioalkalibacteraceae</taxon>
        <taxon>Guyparkeria</taxon>
    </lineage>
</organism>
<dbReference type="EMBL" id="CP046415">
    <property type="protein sequence ID" value="QGT77699.1"/>
    <property type="molecule type" value="Genomic_DNA"/>
</dbReference>
<dbReference type="SMART" id="SM01321">
    <property type="entry name" value="Y1_Tnp"/>
    <property type="match status" value="1"/>
</dbReference>
<dbReference type="GO" id="GO:0006313">
    <property type="term" value="P:DNA transposition"/>
    <property type="evidence" value="ECO:0007669"/>
    <property type="project" value="InterPro"/>
</dbReference>
<dbReference type="Gene3D" id="3.30.70.1290">
    <property type="entry name" value="Transposase IS200-like"/>
    <property type="match status" value="1"/>
</dbReference>
<proteinExistence type="predicted"/>
<protein>
    <recommendedName>
        <fullName evidence="1">Transposase IS200-like domain-containing protein</fullName>
    </recommendedName>
</protein>
<evidence type="ECO:0000313" key="2">
    <source>
        <dbReference type="EMBL" id="QGT77699.1"/>
    </source>
</evidence>
<accession>A0A6I6CUJ3</accession>
<reference evidence="2 3" key="1">
    <citation type="submission" date="2019-11" db="EMBL/GenBank/DDBJ databases">
        <authorList>
            <person name="Zhang J."/>
            <person name="Sun C."/>
        </authorList>
    </citation>
    <scope>NUCLEOTIDE SEQUENCE [LARGE SCALE GENOMIC DNA]</scope>
    <source>
        <strain evidence="3">sp2</strain>
    </source>
</reference>
<dbReference type="GO" id="GO:0003677">
    <property type="term" value="F:DNA binding"/>
    <property type="evidence" value="ECO:0007669"/>
    <property type="project" value="InterPro"/>
</dbReference>
<sequence length="181" mass="20894">MPRKPRLFVPGVPQHVVQRGNNRQQTFFDESDFRLYLDCLRLAGEEFGVSVHAYVLMTNHVHLLVTPDSAEALSRTMQSVGRQYVLKINRKHRRSGTLWEGRFKAGLVGSERYLLTCYRYIELNPVRGKRGQNPFLICLRTFRSASLWRLTNRFMSRQGCRHAQKTPPVRARCATACGSAR</sequence>
<dbReference type="GO" id="GO:0004803">
    <property type="term" value="F:transposase activity"/>
    <property type="evidence" value="ECO:0007669"/>
    <property type="project" value="InterPro"/>
</dbReference>
<dbReference type="AlphaFoldDB" id="A0A6I6CUJ3"/>
<dbReference type="Pfam" id="PF01797">
    <property type="entry name" value="Y1_Tnp"/>
    <property type="match status" value="1"/>
</dbReference>
<dbReference type="KEGG" id="ghl:GM160_01660"/>
<dbReference type="Proteomes" id="UP000427716">
    <property type="component" value="Chromosome"/>
</dbReference>
<keyword evidence="3" id="KW-1185">Reference proteome</keyword>
<evidence type="ECO:0000259" key="1">
    <source>
        <dbReference type="SMART" id="SM01321"/>
    </source>
</evidence>
<dbReference type="PANTHER" id="PTHR34322:SF2">
    <property type="entry name" value="TRANSPOSASE IS200-LIKE DOMAIN-CONTAINING PROTEIN"/>
    <property type="match status" value="1"/>
</dbReference>
<name>A0A6I6CUJ3_9GAMM</name>